<name>A0AAV7LBW1_PLEWA</name>
<dbReference type="Proteomes" id="UP001066276">
    <property type="component" value="Chromosome 11"/>
</dbReference>
<comment type="caution">
    <text evidence="1">The sequence shown here is derived from an EMBL/GenBank/DDBJ whole genome shotgun (WGS) entry which is preliminary data.</text>
</comment>
<keyword evidence="2" id="KW-1185">Reference proteome</keyword>
<gene>
    <name evidence="1" type="ORF">NDU88_002234</name>
</gene>
<dbReference type="AlphaFoldDB" id="A0AAV7LBW1"/>
<organism evidence="1 2">
    <name type="scientific">Pleurodeles waltl</name>
    <name type="common">Iberian ribbed newt</name>
    <dbReference type="NCBI Taxonomy" id="8319"/>
    <lineage>
        <taxon>Eukaryota</taxon>
        <taxon>Metazoa</taxon>
        <taxon>Chordata</taxon>
        <taxon>Craniata</taxon>
        <taxon>Vertebrata</taxon>
        <taxon>Euteleostomi</taxon>
        <taxon>Amphibia</taxon>
        <taxon>Batrachia</taxon>
        <taxon>Caudata</taxon>
        <taxon>Salamandroidea</taxon>
        <taxon>Salamandridae</taxon>
        <taxon>Pleurodelinae</taxon>
        <taxon>Pleurodeles</taxon>
    </lineage>
</organism>
<evidence type="ECO:0000313" key="2">
    <source>
        <dbReference type="Proteomes" id="UP001066276"/>
    </source>
</evidence>
<proteinExistence type="predicted"/>
<sequence length="74" mass="8171">MSGHRPGENRGRVPPSMARIGAIESELEQVEEKIGATQKSTQRPPLEPTVFIKPTQVEQSPLKAFNSDTLQTRS</sequence>
<protein>
    <submittedName>
        <fullName evidence="1">Uncharacterized protein</fullName>
    </submittedName>
</protein>
<reference evidence="1" key="1">
    <citation type="journal article" date="2022" name="bioRxiv">
        <title>Sequencing and chromosome-scale assembly of the giantPleurodeles waltlgenome.</title>
        <authorList>
            <person name="Brown T."/>
            <person name="Elewa A."/>
            <person name="Iarovenko S."/>
            <person name="Subramanian E."/>
            <person name="Araus A.J."/>
            <person name="Petzold A."/>
            <person name="Susuki M."/>
            <person name="Suzuki K.-i.T."/>
            <person name="Hayashi T."/>
            <person name="Toyoda A."/>
            <person name="Oliveira C."/>
            <person name="Osipova E."/>
            <person name="Leigh N.D."/>
            <person name="Simon A."/>
            <person name="Yun M.H."/>
        </authorList>
    </citation>
    <scope>NUCLEOTIDE SEQUENCE</scope>
    <source>
        <strain evidence="1">20211129_DDA</strain>
        <tissue evidence="1">Liver</tissue>
    </source>
</reference>
<dbReference type="EMBL" id="JANPWB010000015">
    <property type="protein sequence ID" value="KAJ1089081.1"/>
    <property type="molecule type" value="Genomic_DNA"/>
</dbReference>
<evidence type="ECO:0000313" key="1">
    <source>
        <dbReference type="EMBL" id="KAJ1089081.1"/>
    </source>
</evidence>
<accession>A0AAV7LBW1</accession>